<evidence type="ECO:0000256" key="7">
    <source>
        <dbReference type="SAM" id="MobiDB-lite"/>
    </source>
</evidence>
<evidence type="ECO:0000256" key="6">
    <source>
        <dbReference type="ARBA" id="ARBA00048619"/>
    </source>
</evidence>
<dbReference type="Gene3D" id="1.10.720.30">
    <property type="entry name" value="SAP domain"/>
    <property type="match status" value="1"/>
</dbReference>
<evidence type="ECO:0000256" key="2">
    <source>
        <dbReference type="ARBA" id="ARBA00022679"/>
    </source>
</evidence>
<reference evidence="8 9" key="1">
    <citation type="submission" date="2020-01" db="EMBL/GenBank/DDBJ databases">
        <title>Aspergillus terreus IFO 6365 whole genome shotgun sequence.</title>
        <authorList>
            <person name="Kanamasa S."/>
            <person name="Takahashi H."/>
        </authorList>
    </citation>
    <scope>NUCLEOTIDE SEQUENCE [LARGE SCALE GENOMIC DNA]</scope>
    <source>
        <strain evidence="8 9">IFO 6365</strain>
    </source>
</reference>
<dbReference type="InterPro" id="IPR011990">
    <property type="entry name" value="TPR-like_helical_dom_sf"/>
</dbReference>
<keyword evidence="9" id="KW-1185">Reference proteome</keyword>
<comment type="catalytic activity">
    <reaction evidence="6">
        <text>L-lysyl-[histone] + S-adenosyl-L-methionine = N(6)-methyl-L-lysyl-[histone] + S-adenosyl-L-homocysteine + H(+)</text>
        <dbReference type="Rhea" id="RHEA:10024"/>
        <dbReference type="Rhea" id="RHEA-COMP:9845"/>
        <dbReference type="Rhea" id="RHEA-COMP:9846"/>
        <dbReference type="ChEBI" id="CHEBI:15378"/>
        <dbReference type="ChEBI" id="CHEBI:29969"/>
        <dbReference type="ChEBI" id="CHEBI:57856"/>
        <dbReference type="ChEBI" id="CHEBI:59789"/>
        <dbReference type="ChEBI" id="CHEBI:61929"/>
    </reaction>
    <physiologicalReaction direction="left-to-right" evidence="6">
        <dbReference type="Rhea" id="RHEA:10025"/>
    </physiologicalReaction>
</comment>
<keyword evidence="3" id="KW-0949">S-adenosyl-L-methionine</keyword>
<evidence type="ECO:0000256" key="5">
    <source>
        <dbReference type="ARBA" id="ARBA00044528"/>
    </source>
</evidence>
<keyword evidence="1" id="KW-0489">Methyltransferase</keyword>
<dbReference type="PROSITE" id="PS50800">
    <property type="entry name" value="SAP"/>
    <property type="match status" value="1"/>
</dbReference>
<dbReference type="Proteomes" id="UP000452235">
    <property type="component" value="Unassembled WGS sequence"/>
</dbReference>
<dbReference type="InterPro" id="IPR003034">
    <property type="entry name" value="SAP_dom"/>
</dbReference>
<evidence type="ECO:0000256" key="3">
    <source>
        <dbReference type="ARBA" id="ARBA00022691"/>
    </source>
</evidence>
<dbReference type="Pfam" id="PF02037">
    <property type="entry name" value="SAP"/>
    <property type="match status" value="1"/>
</dbReference>
<keyword evidence="2" id="KW-0808">Transferase</keyword>
<dbReference type="OrthoDB" id="438641at2759"/>
<dbReference type="PANTHER" id="PTHR46402:SF2">
    <property type="entry name" value="HISTONE-LYSINE N-TRIMETHYLTRANSFERASE SMYD5"/>
    <property type="match status" value="1"/>
</dbReference>
<evidence type="ECO:0000256" key="4">
    <source>
        <dbReference type="ARBA" id="ARBA00042380"/>
    </source>
</evidence>
<feature type="region of interest" description="Disordered" evidence="7">
    <location>
        <begin position="796"/>
        <end position="858"/>
    </location>
</feature>
<dbReference type="EMBL" id="BLJY01000002">
    <property type="protein sequence ID" value="GFF13659.1"/>
    <property type="molecule type" value="Genomic_DNA"/>
</dbReference>
<organism evidence="8 9">
    <name type="scientific">Aspergillus terreus</name>
    <dbReference type="NCBI Taxonomy" id="33178"/>
    <lineage>
        <taxon>Eukaryota</taxon>
        <taxon>Fungi</taxon>
        <taxon>Dikarya</taxon>
        <taxon>Ascomycota</taxon>
        <taxon>Pezizomycotina</taxon>
        <taxon>Eurotiomycetes</taxon>
        <taxon>Eurotiomycetidae</taxon>
        <taxon>Eurotiales</taxon>
        <taxon>Aspergillaceae</taxon>
        <taxon>Aspergillus</taxon>
        <taxon>Aspergillus subgen. Circumdati</taxon>
    </lineage>
</organism>
<evidence type="ECO:0000313" key="9">
    <source>
        <dbReference type="Proteomes" id="UP000452235"/>
    </source>
</evidence>
<dbReference type="SUPFAM" id="SSF68906">
    <property type="entry name" value="SAP domain"/>
    <property type="match status" value="1"/>
</dbReference>
<dbReference type="Gene3D" id="2.170.270.10">
    <property type="entry name" value="SET domain"/>
    <property type="match status" value="1"/>
</dbReference>
<dbReference type="AlphaFoldDB" id="A0A5M3YNB1"/>
<feature type="compositionally biased region" description="Basic residues" evidence="7">
    <location>
        <begin position="848"/>
        <end position="858"/>
    </location>
</feature>
<dbReference type="GO" id="GO:0032259">
    <property type="term" value="P:methylation"/>
    <property type="evidence" value="ECO:0007669"/>
    <property type="project" value="UniProtKB-KW"/>
</dbReference>
<comment type="caution">
    <text evidence="8">The sequence shown here is derived from an EMBL/GenBank/DDBJ whole genome shotgun (WGS) entry which is preliminary data.</text>
</comment>
<dbReference type="Gene3D" id="1.25.40.10">
    <property type="entry name" value="Tetratricopeptide repeat domain"/>
    <property type="match status" value="1"/>
</dbReference>
<evidence type="ECO:0000256" key="1">
    <source>
        <dbReference type="ARBA" id="ARBA00022603"/>
    </source>
</evidence>
<dbReference type="InterPro" id="IPR036361">
    <property type="entry name" value="SAP_dom_sf"/>
</dbReference>
<name>A0A5M3YNB1_ASPTE</name>
<sequence>MDEQYEVDLTPIYHSYCDLDSDLPYFPSRPPTLHTIKWAPYVSPEDARLAYKFWSLPESDLREDIERKGHSFLAHDQLKHALARNVYEHLSAPEQSFGPLSGSQVDSIMERKWTYREVFGLDDPRKEDVHVNGKSLRDGSHWTVKRLQRELSKRGLDTSGRRQDLEDRLYDEERHRLLQRNDLSHWGINRKGHREQHAIRFTPRNGLNALDMYTSAIQLSPHNPVYWLSRAYCHYRLSFFDLALGDAYRALLICEAMRDMEIHSYTRGLEERARHAIEQHIYSISSEGEISPEEKLLRGIGIIAFTPTLELTIVNIITLSLLALQCWDDYDAMERYSVAKFDIARRQHESLRLDQWTVDQEPLAGIRRSREQDDILFHEKKSGACPGGRKYPYDTDDKDRYNKKFVDFINKNLAHGFPEKKCEVGIRSIPGRSDRQTLGMFATQPIKKNELIFVSDPSMRGHLSINRLKSDEPVADAGKPRCDNCGRRISQKVVERYCDQVLDMLLRKHPEGCLCIMEEIPIYFCPQEESIEPTCAEVAREFYHYKTCGENWQWLHDAMRPQVLDTDDKPHFHHSNEDHGTFLSLILREILDTTLLRRAHTGNPTLMPHELDEMVMLESHNDWDSQYFPFTLAANIQVPFDILMNMGVDIFSDLAFDTWTIQTVLKKLYASVVPGDTRLREPLEAVKEKDLPSPSDQDRMVRDGEDFSKYDPTFQALYLFPAFSMFNHACWGANNAVWGYGQETPNRVLVWATKDIEEGEEICIPYLHQANETEATLKRTLGQDCFCKKHRPGTLKRKVSRSDDDEDDDYEERPSKRKRSYHHASSDAPAGRDHASTGGTGRRSYNLRARKTGDRRRR</sequence>
<dbReference type="PANTHER" id="PTHR46402">
    <property type="entry name" value="SET AND MYND DOMAIN-CONTAINING PROTEIN 5"/>
    <property type="match status" value="1"/>
</dbReference>
<dbReference type="PROSITE" id="PS50280">
    <property type="entry name" value="SET"/>
    <property type="match status" value="1"/>
</dbReference>
<dbReference type="InterPro" id="IPR046341">
    <property type="entry name" value="SET_dom_sf"/>
</dbReference>
<dbReference type="InterPro" id="IPR001214">
    <property type="entry name" value="SET_dom"/>
</dbReference>
<protein>
    <recommendedName>
        <fullName evidence="5">Histone-lysine N-methyltransferase SET5</fullName>
    </recommendedName>
    <alternativeName>
        <fullName evidence="4">SET domain-containing protein 5</fullName>
    </alternativeName>
</protein>
<accession>A0A5M3YNB1</accession>
<dbReference type="GO" id="GO:0042799">
    <property type="term" value="F:histone H4K20 methyltransferase activity"/>
    <property type="evidence" value="ECO:0007669"/>
    <property type="project" value="TreeGrafter"/>
</dbReference>
<dbReference type="VEuPathDB" id="FungiDB:ATEG_04329"/>
<dbReference type="SUPFAM" id="SSF48452">
    <property type="entry name" value="TPR-like"/>
    <property type="match status" value="1"/>
</dbReference>
<gene>
    <name evidence="8" type="ORF">ATEIFO6365_0002077000</name>
</gene>
<dbReference type="SUPFAM" id="SSF82199">
    <property type="entry name" value="SET domain"/>
    <property type="match status" value="1"/>
</dbReference>
<dbReference type="GO" id="GO:0045814">
    <property type="term" value="P:negative regulation of gene expression, epigenetic"/>
    <property type="evidence" value="ECO:0007669"/>
    <property type="project" value="TreeGrafter"/>
</dbReference>
<dbReference type="SMART" id="SM00513">
    <property type="entry name" value="SAP"/>
    <property type="match status" value="1"/>
</dbReference>
<proteinExistence type="predicted"/>
<evidence type="ECO:0000313" key="8">
    <source>
        <dbReference type="EMBL" id="GFF13659.1"/>
    </source>
</evidence>
<dbReference type="Pfam" id="PF00856">
    <property type="entry name" value="SET"/>
    <property type="match status" value="1"/>
</dbReference>